<sequence>MSQFRAAASRPPMRSRTLTRREAGRTLLNAALAGAAMAAGLSAAPALADTTFPAKPIRLVIPFPPGGGTDILARLVANQVAQSTKWTFVPDNKPGAGGTLGIAEAVRAAPTGYELVMGQKDNLVVAPWLYKSVSYVPSRDLIAISHVAFTPIVIVTSASSKYKTLADVVAAAKTHPESIKYGSPGNGTTIHLAAEIFSQAAGIKLLHVPYKGSNAAMMDAMAGNVDLMVASVPSALAQVKAGKLRALAVTSATRSTSLPSVPTVAESGYKDVDVSTWYGIFAPAKTPASVVERIGAEVNKVLATPEMVQAIHEQGAEARLLSPKQFADLVDSDYRKWKSIVERSGAKVE</sequence>
<dbReference type="Proteomes" id="UP000291078">
    <property type="component" value="Unassembled WGS sequence"/>
</dbReference>
<dbReference type="CDD" id="cd13578">
    <property type="entry name" value="PBP2_Bug27"/>
    <property type="match status" value="1"/>
</dbReference>
<dbReference type="Gene3D" id="3.40.190.10">
    <property type="entry name" value="Periplasmic binding protein-like II"/>
    <property type="match status" value="1"/>
</dbReference>
<reference evidence="3 4" key="1">
    <citation type="journal article" date="2015" name="Stand. Genomic Sci.">
        <title>Genomic Encyclopedia of Bacterial and Archaeal Type Strains, Phase III: the genomes of soil and plant-associated and newly described type strains.</title>
        <authorList>
            <person name="Whitman W.B."/>
            <person name="Woyke T."/>
            <person name="Klenk H.P."/>
            <person name="Zhou Y."/>
            <person name="Lilburn T.G."/>
            <person name="Beck B.J."/>
            <person name="De Vos P."/>
            <person name="Vandamme P."/>
            <person name="Eisen J.A."/>
            <person name="Garrity G."/>
            <person name="Hugenholtz P."/>
            <person name="Kyrpides N.C."/>
        </authorList>
    </citation>
    <scope>NUCLEOTIDE SEQUENCE [LARGE SCALE GENOMIC DNA]</scope>
    <source>
        <strain evidence="3 4">ASC-9842</strain>
    </source>
</reference>
<comment type="caution">
    <text evidence="3">The sequence shown here is derived from an EMBL/GenBank/DDBJ whole genome shotgun (WGS) entry which is preliminary data.</text>
</comment>
<dbReference type="PANTHER" id="PTHR42928:SF5">
    <property type="entry name" value="BLR1237 PROTEIN"/>
    <property type="match status" value="1"/>
</dbReference>
<protein>
    <submittedName>
        <fullName evidence="3">Tripartite-type tricarboxylate transporter receptor subunit TctC</fullName>
    </submittedName>
</protein>
<comment type="similarity">
    <text evidence="1">Belongs to the UPF0065 (bug) family.</text>
</comment>
<dbReference type="AlphaFoldDB" id="A0A4V2FGG5"/>
<dbReference type="EMBL" id="SGXM01000004">
    <property type="protein sequence ID" value="RZT36699.1"/>
    <property type="molecule type" value="Genomic_DNA"/>
</dbReference>
<dbReference type="InterPro" id="IPR006311">
    <property type="entry name" value="TAT_signal"/>
</dbReference>
<feature type="chain" id="PRO_5020266948" evidence="2">
    <location>
        <begin position="49"/>
        <end position="349"/>
    </location>
</feature>
<feature type="signal peptide" evidence="2">
    <location>
        <begin position="1"/>
        <end position="48"/>
    </location>
</feature>
<dbReference type="SUPFAM" id="SSF53850">
    <property type="entry name" value="Periplasmic binding protein-like II"/>
    <property type="match status" value="1"/>
</dbReference>
<dbReference type="Gene3D" id="3.40.190.150">
    <property type="entry name" value="Bordetella uptake gene, domain 1"/>
    <property type="match status" value="1"/>
</dbReference>
<organism evidence="3 4">
    <name type="scientific">Cupriavidus agavae</name>
    <dbReference type="NCBI Taxonomy" id="1001822"/>
    <lineage>
        <taxon>Bacteria</taxon>
        <taxon>Pseudomonadati</taxon>
        <taxon>Pseudomonadota</taxon>
        <taxon>Betaproteobacteria</taxon>
        <taxon>Burkholderiales</taxon>
        <taxon>Burkholderiaceae</taxon>
        <taxon>Cupriavidus</taxon>
    </lineage>
</organism>
<evidence type="ECO:0000256" key="2">
    <source>
        <dbReference type="SAM" id="SignalP"/>
    </source>
</evidence>
<dbReference type="Pfam" id="PF03401">
    <property type="entry name" value="TctC"/>
    <property type="match status" value="1"/>
</dbReference>
<dbReference type="InterPro" id="IPR005064">
    <property type="entry name" value="BUG"/>
</dbReference>
<keyword evidence="3" id="KW-0675">Receptor</keyword>
<accession>A0A4V2FGG5</accession>
<evidence type="ECO:0000313" key="3">
    <source>
        <dbReference type="EMBL" id="RZT36699.1"/>
    </source>
</evidence>
<dbReference type="PANTHER" id="PTHR42928">
    <property type="entry name" value="TRICARBOXYLATE-BINDING PROTEIN"/>
    <property type="match status" value="1"/>
</dbReference>
<keyword evidence="2" id="KW-0732">Signal</keyword>
<dbReference type="InterPro" id="IPR042100">
    <property type="entry name" value="Bug_dom1"/>
</dbReference>
<proteinExistence type="inferred from homology"/>
<name>A0A4V2FGG5_9BURK</name>
<dbReference type="PROSITE" id="PS51318">
    <property type="entry name" value="TAT"/>
    <property type="match status" value="1"/>
</dbReference>
<evidence type="ECO:0000256" key="1">
    <source>
        <dbReference type="ARBA" id="ARBA00006987"/>
    </source>
</evidence>
<evidence type="ECO:0000313" key="4">
    <source>
        <dbReference type="Proteomes" id="UP000291078"/>
    </source>
</evidence>
<keyword evidence="4" id="KW-1185">Reference proteome</keyword>
<gene>
    <name evidence="3" type="ORF">EV147_3363</name>
</gene>
<dbReference type="PIRSF" id="PIRSF017082">
    <property type="entry name" value="YflP"/>
    <property type="match status" value="1"/>
</dbReference>